<feature type="transmembrane region" description="Helical" evidence="1">
    <location>
        <begin position="31"/>
        <end position="58"/>
    </location>
</feature>
<protein>
    <submittedName>
        <fullName evidence="3">DUF2062 domain-containing protein</fullName>
    </submittedName>
</protein>
<keyword evidence="1" id="KW-0472">Membrane</keyword>
<sequence>MNLFVPGGGWGRSASYVMHRLRRLPDSPERIARGIAAGVAVSCTPLFGLHFVVSGIVAWLLRGNILASLLATFFGNPFTFPIIALSALELGSFILGIDNTLQGKHAIRAFGAVWAELWHNSVSMFTSEPVSWQNMAHFGWDVFAPYMLGGTIIGVICGVPAYFLSLPLIRAYRKRRIKKVQERFEQARKNDQAR</sequence>
<evidence type="ECO:0000313" key="3">
    <source>
        <dbReference type="EMBL" id="MDD7969886.1"/>
    </source>
</evidence>
<dbReference type="Pfam" id="PF09835">
    <property type="entry name" value="DUF2062"/>
    <property type="match status" value="1"/>
</dbReference>
<feature type="domain" description="DUF2062" evidence="2">
    <location>
        <begin position="12"/>
        <end position="177"/>
    </location>
</feature>
<comment type="caution">
    <text evidence="3">The sequence shown here is derived from an EMBL/GenBank/DDBJ whole genome shotgun (WGS) entry which is preliminary data.</text>
</comment>
<dbReference type="InterPro" id="IPR018639">
    <property type="entry name" value="DUF2062"/>
</dbReference>
<keyword evidence="1" id="KW-0812">Transmembrane</keyword>
<proteinExistence type="predicted"/>
<evidence type="ECO:0000313" key="4">
    <source>
        <dbReference type="Proteomes" id="UP001431784"/>
    </source>
</evidence>
<organism evidence="3 4">
    <name type="scientific">Roseinatronobacter alkalisoli</name>
    <dbReference type="NCBI Taxonomy" id="3028235"/>
    <lineage>
        <taxon>Bacteria</taxon>
        <taxon>Pseudomonadati</taxon>
        <taxon>Pseudomonadota</taxon>
        <taxon>Alphaproteobacteria</taxon>
        <taxon>Rhodobacterales</taxon>
        <taxon>Paracoccaceae</taxon>
        <taxon>Roseinatronobacter</taxon>
    </lineage>
</organism>
<evidence type="ECO:0000256" key="1">
    <source>
        <dbReference type="SAM" id="Phobius"/>
    </source>
</evidence>
<reference evidence="3" key="1">
    <citation type="submission" date="2023-02" db="EMBL/GenBank/DDBJ databases">
        <title>Description of Roseinatronobacter alkalisoli sp. nov., an alkaliphilic bacerium isolated from soda soil.</title>
        <authorList>
            <person name="Wei W."/>
        </authorList>
    </citation>
    <scope>NUCLEOTIDE SEQUENCE</scope>
    <source>
        <strain evidence="3">HJB301</strain>
    </source>
</reference>
<feature type="transmembrane region" description="Helical" evidence="1">
    <location>
        <begin position="146"/>
        <end position="169"/>
    </location>
</feature>
<accession>A0ABT5T650</accession>
<keyword evidence="1" id="KW-1133">Transmembrane helix</keyword>
<keyword evidence="4" id="KW-1185">Reference proteome</keyword>
<dbReference type="PANTHER" id="PTHR40547:SF1">
    <property type="entry name" value="SLL0298 PROTEIN"/>
    <property type="match status" value="1"/>
</dbReference>
<evidence type="ECO:0000259" key="2">
    <source>
        <dbReference type="Pfam" id="PF09835"/>
    </source>
</evidence>
<dbReference type="RefSeq" id="WP_274350401.1">
    <property type="nucleotide sequence ID" value="NZ_JAQZSM010000001.1"/>
</dbReference>
<dbReference type="Proteomes" id="UP001431784">
    <property type="component" value="Unassembled WGS sequence"/>
</dbReference>
<dbReference type="PANTHER" id="PTHR40547">
    <property type="entry name" value="SLL0298 PROTEIN"/>
    <property type="match status" value="1"/>
</dbReference>
<name>A0ABT5T650_9RHOB</name>
<dbReference type="EMBL" id="JAQZSM010000001">
    <property type="protein sequence ID" value="MDD7969886.1"/>
    <property type="molecule type" value="Genomic_DNA"/>
</dbReference>
<gene>
    <name evidence="3" type="ORF">PUT78_02130</name>
</gene>